<feature type="domain" description="Thiamine pyrophosphate enzyme TPP-binding" evidence="5">
    <location>
        <begin position="388"/>
        <end position="534"/>
    </location>
</feature>
<dbReference type="GO" id="GO:0050660">
    <property type="term" value="F:flavin adenine dinucleotide binding"/>
    <property type="evidence" value="ECO:0007669"/>
    <property type="project" value="TreeGrafter"/>
</dbReference>
<dbReference type="AlphaFoldDB" id="A0A1M7IZ77"/>
<dbReference type="InterPro" id="IPR000399">
    <property type="entry name" value="TPP-bd_CS"/>
</dbReference>
<dbReference type="InterPro" id="IPR029035">
    <property type="entry name" value="DHS-like_NAD/FAD-binding_dom"/>
</dbReference>
<dbReference type="EMBL" id="BJXU01000085">
    <property type="protein sequence ID" value="GEN24248.1"/>
    <property type="molecule type" value="Genomic_DNA"/>
</dbReference>
<dbReference type="GO" id="GO:0005948">
    <property type="term" value="C:acetolactate synthase complex"/>
    <property type="evidence" value="ECO:0007669"/>
    <property type="project" value="TreeGrafter"/>
</dbReference>
<dbReference type="Pfam" id="PF02775">
    <property type="entry name" value="TPP_enzyme_C"/>
    <property type="match status" value="1"/>
</dbReference>
<reference evidence="8 9" key="1">
    <citation type="submission" date="2016-11" db="EMBL/GenBank/DDBJ databases">
        <authorList>
            <person name="Jaros S."/>
            <person name="Januszkiewicz K."/>
            <person name="Wedrychowicz H."/>
        </authorList>
    </citation>
    <scope>NUCLEOTIDE SEQUENCE [LARGE SCALE GENOMIC DNA]</scope>
    <source>
        <strain evidence="8 9">DSM 4740</strain>
    </source>
</reference>
<dbReference type="Gene3D" id="3.40.50.1220">
    <property type="entry name" value="TPP-binding domain"/>
    <property type="match status" value="1"/>
</dbReference>
<dbReference type="RefSeq" id="WP_073436063.1">
    <property type="nucleotide sequence ID" value="NZ_BJXU01000085.1"/>
</dbReference>
<dbReference type="PROSITE" id="PS00187">
    <property type="entry name" value="TPP_ENZYMES"/>
    <property type="match status" value="1"/>
</dbReference>
<gene>
    <name evidence="7" type="primary">ilvG_2</name>
    <name evidence="7" type="ORF">HCU01_21970</name>
    <name evidence="8" type="ORF">SAMN05660971_03040</name>
</gene>
<sequence length="546" mass="58230">MRCSAAEALITFLSSNGIDRIFCVPGESYLSALDAMYEHPTVEVIACRHEGGAGFMAVADARLTGRPGVLFTSRGPGSMNAAISLHAAQQDGVPLLAFIGHVTREELGRGAFQEVDYRQTFGDIAKGVFEVHSGNRIIDLVAQAWRLATNGTPGPVVVVLPEDMLADDVEVDAPLPLPVPLKPGPTITDLNAIQQRLSEAKRPLLLAGGQINTPESKAALRRVAELWGLPVLGTFKQQEVMANDHPNWVGQVGFVMPSLMAESLEQADLILAVGTRLGDISTQGYRFPAAPVPAQDVIHVYPDTDQIGRNIVPRIGIVADSGTFLAELGKLPAPTVTDERQTWLDELSGNYHSLGKYSPNANECGVDPGAVVTAVNRNASPDALFCLDAGNFATWVHRYLTVHEEQRLLASASGAMGSGVPFAVAAGMRHPERMVIAFLGDGGALMTCNELATAIHHGINIKIIIVDNSVYGTIKGFQEKLFPGRQVATSLTNPDFAAWAESFGVRGYTIDNTDSVESTIESALAEDGSAVIHVKQDPARLNAFSA</sequence>
<protein>
    <submittedName>
        <fullName evidence="8">Acetolactate synthase-1/2/3 large subunit</fullName>
    </submittedName>
    <submittedName>
        <fullName evidence="7">Thiamine pyrophosphate protein</fullName>
    </submittedName>
</protein>
<dbReference type="GO" id="GO:0003984">
    <property type="term" value="F:acetolactate synthase activity"/>
    <property type="evidence" value="ECO:0007669"/>
    <property type="project" value="TreeGrafter"/>
</dbReference>
<dbReference type="CDD" id="cd07035">
    <property type="entry name" value="TPP_PYR_POX_like"/>
    <property type="match status" value="1"/>
</dbReference>
<dbReference type="EMBL" id="FRCA01000008">
    <property type="protein sequence ID" value="SHM46005.1"/>
    <property type="molecule type" value="Genomic_DNA"/>
</dbReference>
<dbReference type="Proteomes" id="UP000321726">
    <property type="component" value="Unassembled WGS sequence"/>
</dbReference>
<evidence type="ECO:0000313" key="7">
    <source>
        <dbReference type="EMBL" id="GEN24248.1"/>
    </source>
</evidence>
<evidence type="ECO:0000313" key="8">
    <source>
        <dbReference type="EMBL" id="SHM46005.1"/>
    </source>
</evidence>
<keyword evidence="2 3" id="KW-0786">Thiamine pyrophosphate</keyword>
<evidence type="ECO:0000259" key="6">
    <source>
        <dbReference type="Pfam" id="PF02776"/>
    </source>
</evidence>
<dbReference type="Pfam" id="PF00205">
    <property type="entry name" value="TPP_enzyme_M"/>
    <property type="match status" value="1"/>
</dbReference>
<evidence type="ECO:0000256" key="3">
    <source>
        <dbReference type="RuleBase" id="RU362132"/>
    </source>
</evidence>
<dbReference type="GO" id="GO:0009099">
    <property type="term" value="P:L-valine biosynthetic process"/>
    <property type="evidence" value="ECO:0007669"/>
    <property type="project" value="TreeGrafter"/>
</dbReference>
<evidence type="ECO:0000259" key="5">
    <source>
        <dbReference type="Pfam" id="PF02775"/>
    </source>
</evidence>
<dbReference type="FunFam" id="3.40.50.970:FF:000007">
    <property type="entry name" value="Acetolactate synthase"/>
    <property type="match status" value="1"/>
</dbReference>
<dbReference type="InterPro" id="IPR012001">
    <property type="entry name" value="Thiamin_PyroP_enz_TPP-bd_dom"/>
</dbReference>
<dbReference type="STRING" id="44933.SAMN05660971_03040"/>
<dbReference type="Proteomes" id="UP000184123">
    <property type="component" value="Unassembled WGS sequence"/>
</dbReference>
<dbReference type="SUPFAM" id="SSF52467">
    <property type="entry name" value="DHS-like NAD/FAD-binding domain"/>
    <property type="match status" value="1"/>
</dbReference>
<feature type="domain" description="Thiamine pyrophosphate enzyme central" evidence="4">
    <location>
        <begin position="191"/>
        <end position="328"/>
    </location>
</feature>
<dbReference type="OrthoDB" id="9785953at2"/>
<dbReference type="PANTHER" id="PTHR18968">
    <property type="entry name" value="THIAMINE PYROPHOSPHATE ENZYMES"/>
    <property type="match status" value="1"/>
</dbReference>
<dbReference type="GO" id="GO:0030976">
    <property type="term" value="F:thiamine pyrophosphate binding"/>
    <property type="evidence" value="ECO:0007669"/>
    <property type="project" value="InterPro"/>
</dbReference>
<dbReference type="SUPFAM" id="SSF52518">
    <property type="entry name" value="Thiamin diphosphate-binding fold (THDP-binding)"/>
    <property type="match status" value="2"/>
</dbReference>
<organism evidence="8 9">
    <name type="scientific">Halomonas cupida</name>
    <dbReference type="NCBI Taxonomy" id="44933"/>
    <lineage>
        <taxon>Bacteria</taxon>
        <taxon>Pseudomonadati</taxon>
        <taxon>Pseudomonadota</taxon>
        <taxon>Gammaproteobacteria</taxon>
        <taxon>Oceanospirillales</taxon>
        <taxon>Halomonadaceae</taxon>
        <taxon>Halomonas</taxon>
    </lineage>
</organism>
<evidence type="ECO:0000256" key="1">
    <source>
        <dbReference type="ARBA" id="ARBA00007812"/>
    </source>
</evidence>
<evidence type="ECO:0000259" key="4">
    <source>
        <dbReference type="Pfam" id="PF00205"/>
    </source>
</evidence>
<dbReference type="GO" id="GO:0009097">
    <property type="term" value="P:isoleucine biosynthetic process"/>
    <property type="evidence" value="ECO:0007669"/>
    <property type="project" value="TreeGrafter"/>
</dbReference>
<dbReference type="InterPro" id="IPR011766">
    <property type="entry name" value="TPP_enzyme_TPP-bd"/>
</dbReference>
<proteinExistence type="inferred from homology"/>
<dbReference type="Gene3D" id="3.40.50.970">
    <property type="match status" value="2"/>
</dbReference>
<dbReference type="CDD" id="cd00568">
    <property type="entry name" value="TPP_enzymes"/>
    <property type="match status" value="1"/>
</dbReference>
<accession>A0A1M7IZ77</accession>
<keyword evidence="10" id="KW-1185">Reference proteome</keyword>
<dbReference type="PANTHER" id="PTHR18968:SF120">
    <property type="entry name" value="ACETOLACTATE SYNTHASE LARGE SUBUNIT"/>
    <property type="match status" value="1"/>
</dbReference>
<dbReference type="InterPro" id="IPR029061">
    <property type="entry name" value="THDP-binding"/>
</dbReference>
<feature type="domain" description="Thiamine pyrophosphate enzyme N-terminal TPP-binding" evidence="6">
    <location>
        <begin position="5"/>
        <end position="117"/>
    </location>
</feature>
<evidence type="ECO:0000256" key="2">
    <source>
        <dbReference type="ARBA" id="ARBA00023052"/>
    </source>
</evidence>
<dbReference type="GO" id="GO:0000287">
    <property type="term" value="F:magnesium ion binding"/>
    <property type="evidence" value="ECO:0007669"/>
    <property type="project" value="InterPro"/>
</dbReference>
<dbReference type="InterPro" id="IPR012000">
    <property type="entry name" value="Thiamin_PyroP_enz_cen_dom"/>
</dbReference>
<comment type="similarity">
    <text evidence="1 3">Belongs to the TPP enzyme family.</text>
</comment>
<reference evidence="7 10" key="2">
    <citation type="submission" date="2019-07" db="EMBL/GenBank/DDBJ databases">
        <title>Whole genome shotgun sequence of Halomonas cupida NBRC 102219.</title>
        <authorList>
            <person name="Hosoyama A."/>
            <person name="Uohara A."/>
            <person name="Ohji S."/>
            <person name="Ichikawa N."/>
        </authorList>
    </citation>
    <scope>NUCLEOTIDE SEQUENCE [LARGE SCALE GENOMIC DNA]</scope>
    <source>
        <strain evidence="7 10">NBRC 102219</strain>
    </source>
</reference>
<evidence type="ECO:0000313" key="10">
    <source>
        <dbReference type="Proteomes" id="UP000321726"/>
    </source>
</evidence>
<name>A0A1M7IZ77_9GAMM</name>
<dbReference type="NCBIfam" id="NF006052">
    <property type="entry name" value="PRK08199.1"/>
    <property type="match status" value="1"/>
</dbReference>
<dbReference type="InterPro" id="IPR045229">
    <property type="entry name" value="TPP_enz"/>
</dbReference>
<evidence type="ECO:0000313" key="9">
    <source>
        <dbReference type="Proteomes" id="UP000184123"/>
    </source>
</evidence>
<dbReference type="Pfam" id="PF02776">
    <property type="entry name" value="TPP_enzyme_N"/>
    <property type="match status" value="1"/>
</dbReference>